<feature type="domain" description="PI4-kinase N-terminal" evidence="2">
    <location>
        <begin position="4"/>
        <end position="113"/>
    </location>
</feature>
<dbReference type="Pfam" id="PF19274">
    <property type="entry name" value="PI4K_N"/>
    <property type="match status" value="1"/>
</dbReference>
<comment type="similarity">
    <text evidence="1">Belongs to the PI3/PI4-kinase family. Type III PI4K subfamily.</text>
</comment>
<dbReference type="EMBL" id="NBSK02000009">
    <property type="protein sequence ID" value="KAJ0187872.1"/>
    <property type="molecule type" value="Genomic_DNA"/>
</dbReference>
<evidence type="ECO:0000313" key="4">
    <source>
        <dbReference type="Proteomes" id="UP000235145"/>
    </source>
</evidence>
<accession>A0A9R1UIR3</accession>
<evidence type="ECO:0000259" key="2">
    <source>
        <dbReference type="Pfam" id="PF19274"/>
    </source>
</evidence>
<keyword evidence="4" id="KW-1185">Reference proteome</keyword>
<sequence length="113" mass="12612">MPFISLVGDAAKVRESTLVVYDRFLIKSLSVKEEHIQDVSVNLLSQLRVRFLQILWKSSCLVSLLLSVNGDPPSSLVNDPASVDFVRSLYQSILKEWIVDSLSYAPCTTQGLL</sequence>
<gene>
    <name evidence="3" type="ORF">LSAT_V11C900488460</name>
</gene>
<organism evidence="3 4">
    <name type="scientific">Lactuca sativa</name>
    <name type="common">Garden lettuce</name>
    <dbReference type="NCBI Taxonomy" id="4236"/>
    <lineage>
        <taxon>Eukaryota</taxon>
        <taxon>Viridiplantae</taxon>
        <taxon>Streptophyta</taxon>
        <taxon>Embryophyta</taxon>
        <taxon>Tracheophyta</taxon>
        <taxon>Spermatophyta</taxon>
        <taxon>Magnoliopsida</taxon>
        <taxon>eudicotyledons</taxon>
        <taxon>Gunneridae</taxon>
        <taxon>Pentapetalae</taxon>
        <taxon>asterids</taxon>
        <taxon>campanulids</taxon>
        <taxon>Asterales</taxon>
        <taxon>Asteraceae</taxon>
        <taxon>Cichorioideae</taxon>
        <taxon>Cichorieae</taxon>
        <taxon>Lactucinae</taxon>
        <taxon>Lactuca</taxon>
    </lineage>
</organism>
<dbReference type="InterPro" id="IPR045495">
    <property type="entry name" value="PI4K_N"/>
</dbReference>
<protein>
    <recommendedName>
        <fullName evidence="2">PI4-kinase N-terminal domain-containing protein</fullName>
    </recommendedName>
</protein>
<dbReference type="AlphaFoldDB" id="A0A9R1UIR3"/>
<evidence type="ECO:0000313" key="3">
    <source>
        <dbReference type="EMBL" id="KAJ0187872.1"/>
    </source>
</evidence>
<comment type="caution">
    <text evidence="3">The sequence shown here is derived from an EMBL/GenBank/DDBJ whole genome shotgun (WGS) entry which is preliminary data.</text>
</comment>
<reference evidence="3 4" key="1">
    <citation type="journal article" date="2017" name="Nat. Commun.">
        <title>Genome assembly with in vitro proximity ligation data and whole-genome triplication in lettuce.</title>
        <authorList>
            <person name="Reyes-Chin-Wo S."/>
            <person name="Wang Z."/>
            <person name="Yang X."/>
            <person name="Kozik A."/>
            <person name="Arikit S."/>
            <person name="Song C."/>
            <person name="Xia L."/>
            <person name="Froenicke L."/>
            <person name="Lavelle D.O."/>
            <person name="Truco M.J."/>
            <person name="Xia R."/>
            <person name="Zhu S."/>
            <person name="Xu C."/>
            <person name="Xu H."/>
            <person name="Xu X."/>
            <person name="Cox K."/>
            <person name="Korf I."/>
            <person name="Meyers B.C."/>
            <person name="Michelmore R.W."/>
        </authorList>
    </citation>
    <scope>NUCLEOTIDE SEQUENCE [LARGE SCALE GENOMIC DNA]</scope>
    <source>
        <strain evidence="4">cv. Salinas</strain>
        <tissue evidence="3">Seedlings</tissue>
    </source>
</reference>
<proteinExistence type="inferred from homology"/>
<dbReference type="Proteomes" id="UP000235145">
    <property type="component" value="Unassembled WGS sequence"/>
</dbReference>
<name>A0A9R1UIR3_LACSA</name>
<evidence type="ECO:0000256" key="1">
    <source>
        <dbReference type="ARBA" id="ARBA00006209"/>
    </source>
</evidence>